<dbReference type="Pfam" id="PF14016">
    <property type="entry name" value="DUF4232"/>
    <property type="match status" value="1"/>
</dbReference>
<accession>W5WMR5</accession>
<feature type="domain" description="DUF4232" evidence="3">
    <location>
        <begin position="114"/>
        <end position="205"/>
    </location>
</feature>
<keyword evidence="2" id="KW-0732">Signal</keyword>
<organism evidence="4 5">
    <name type="scientific">Kutzneria albida DSM 43870</name>
    <dbReference type="NCBI Taxonomy" id="1449976"/>
    <lineage>
        <taxon>Bacteria</taxon>
        <taxon>Bacillati</taxon>
        <taxon>Actinomycetota</taxon>
        <taxon>Actinomycetes</taxon>
        <taxon>Pseudonocardiales</taxon>
        <taxon>Pseudonocardiaceae</taxon>
        <taxon>Kutzneria</taxon>
    </lineage>
</organism>
<feature type="chain" id="PRO_5038740035" description="DUF4232 domain-containing protein" evidence="2">
    <location>
        <begin position="20"/>
        <end position="230"/>
    </location>
</feature>
<evidence type="ECO:0000256" key="2">
    <source>
        <dbReference type="SAM" id="SignalP"/>
    </source>
</evidence>
<sequence>MNINAMAIRRAAMAIAAVAAVGALGACSIGQSGNATPAPQGSGGAGGGVSAASNDGTSQGTDANGGTRQGTDAKGAPGANGRGIANAGGHPSCTNLKVTQSTPDLINGSSTQWKLPIMLTNQSGVPCTVQGFPGVRLQGADGTTWDLVRTSTTGTPVLLGPGEHATADLTYSTVGDGGGPAWHVSSMAVTPPNSTNTQTLPWADSVDLVKQDAATHPGTYIGPARASTAG</sequence>
<feature type="signal peptide" evidence="2">
    <location>
        <begin position="1"/>
        <end position="19"/>
    </location>
</feature>
<evidence type="ECO:0000313" key="5">
    <source>
        <dbReference type="Proteomes" id="UP000019225"/>
    </source>
</evidence>
<protein>
    <recommendedName>
        <fullName evidence="3">DUF4232 domain-containing protein</fullName>
    </recommendedName>
</protein>
<dbReference type="RefSeq" id="WP_025361623.1">
    <property type="nucleotide sequence ID" value="NZ_CP007155.1"/>
</dbReference>
<dbReference type="KEGG" id="kal:KALB_8480"/>
<dbReference type="eggNOG" id="ENOG50334WC">
    <property type="taxonomic scope" value="Bacteria"/>
</dbReference>
<dbReference type="InterPro" id="IPR025326">
    <property type="entry name" value="DUF4232"/>
</dbReference>
<name>W5WMR5_9PSEU</name>
<keyword evidence="5" id="KW-1185">Reference proteome</keyword>
<evidence type="ECO:0000259" key="3">
    <source>
        <dbReference type="Pfam" id="PF14016"/>
    </source>
</evidence>
<dbReference type="HOGENOM" id="CLU_079632_1_0_11"/>
<proteinExistence type="predicted"/>
<feature type="compositionally biased region" description="Low complexity" evidence="1">
    <location>
        <begin position="75"/>
        <end position="89"/>
    </location>
</feature>
<dbReference type="OrthoDB" id="3480105at2"/>
<feature type="compositionally biased region" description="Polar residues" evidence="1">
    <location>
        <begin position="92"/>
        <end position="101"/>
    </location>
</feature>
<evidence type="ECO:0000256" key="1">
    <source>
        <dbReference type="SAM" id="MobiDB-lite"/>
    </source>
</evidence>
<evidence type="ECO:0000313" key="4">
    <source>
        <dbReference type="EMBL" id="AHI01837.1"/>
    </source>
</evidence>
<reference evidence="4 5" key="1">
    <citation type="journal article" date="2014" name="BMC Genomics">
        <title>Complete genome sequence of producer of the glycopeptide antibiotic Aculeximycin Kutzneria albida DSM 43870T, a representative of minor genus of Pseudonocardiaceae.</title>
        <authorList>
            <person name="Rebets Y."/>
            <person name="Tokovenko B."/>
            <person name="Lushchyk I."/>
            <person name="Ruckert C."/>
            <person name="Zaburannyi N."/>
            <person name="Bechthold A."/>
            <person name="Kalinowski J."/>
            <person name="Luzhetskyy A."/>
        </authorList>
    </citation>
    <scope>NUCLEOTIDE SEQUENCE [LARGE SCALE GENOMIC DNA]</scope>
    <source>
        <strain evidence="4">DSM 43870</strain>
    </source>
</reference>
<gene>
    <name evidence="4" type="ORF">KALB_8480</name>
</gene>
<dbReference type="AlphaFoldDB" id="W5WMR5"/>
<dbReference type="EMBL" id="CP007155">
    <property type="protein sequence ID" value="AHI01837.1"/>
    <property type="molecule type" value="Genomic_DNA"/>
</dbReference>
<feature type="compositionally biased region" description="Polar residues" evidence="1">
    <location>
        <begin position="54"/>
        <end position="70"/>
    </location>
</feature>
<dbReference type="Proteomes" id="UP000019225">
    <property type="component" value="Chromosome"/>
</dbReference>
<feature type="region of interest" description="Disordered" evidence="1">
    <location>
        <begin position="35"/>
        <end position="101"/>
    </location>
</feature>